<dbReference type="EMBL" id="QPFP01000071">
    <property type="protein sequence ID" value="TEB23997.1"/>
    <property type="molecule type" value="Genomic_DNA"/>
</dbReference>
<dbReference type="STRING" id="71717.A0A4Y7SQ52"/>
<protein>
    <recommendedName>
        <fullName evidence="2">CCHC-type domain-containing protein</fullName>
    </recommendedName>
</protein>
<dbReference type="Gene3D" id="4.10.60.10">
    <property type="entry name" value="Zinc finger, CCHC-type"/>
    <property type="match status" value="1"/>
</dbReference>
<accession>A0A4Y7SQ52</accession>
<dbReference type="GO" id="GO:0008270">
    <property type="term" value="F:zinc ion binding"/>
    <property type="evidence" value="ECO:0007669"/>
    <property type="project" value="UniProtKB-KW"/>
</dbReference>
<dbReference type="AlphaFoldDB" id="A0A4Y7SQ52"/>
<gene>
    <name evidence="3" type="ORF">FA13DRAFT_1613904</name>
</gene>
<dbReference type="SMART" id="SM00343">
    <property type="entry name" value="ZnF_C2HC"/>
    <property type="match status" value="3"/>
</dbReference>
<name>A0A4Y7SQ52_COPMI</name>
<evidence type="ECO:0000256" key="1">
    <source>
        <dbReference type="PROSITE-ProRule" id="PRU00047"/>
    </source>
</evidence>
<dbReference type="GO" id="GO:0003676">
    <property type="term" value="F:nucleic acid binding"/>
    <property type="evidence" value="ECO:0007669"/>
    <property type="project" value="InterPro"/>
</dbReference>
<keyword evidence="1" id="KW-0863">Zinc-finger</keyword>
<evidence type="ECO:0000259" key="2">
    <source>
        <dbReference type="PROSITE" id="PS50158"/>
    </source>
</evidence>
<dbReference type="Proteomes" id="UP000298030">
    <property type="component" value="Unassembled WGS sequence"/>
</dbReference>
<comment type="caution">
    <text evidence="3">The sequence shown here is derived from an EMBL/GenBank/DDBJ whole genome shotgun (WGS) entry which is preliminary data.</text>
</comment>
<dbReference type="Pfam" id="PF00098">
    <property type="entry name" value="zf-CCHC"/>
    <property type="match status" value="1"/>
</dbReference>
<sequence>NLEPEDVIKIEWMKKIEDRYPGQQVANLKITFRDADVANRMAARGTLIHSEYRKTERLERGVLSCYRCQGVGHMAKACTAILPICGNCAEEGHSDTKATPCPNQHIKKCALCNVEGHNAKNPQCPTKMRHLTEASRRNPLKGTHFHITEDPTTWL</sequence>
<keyword evidence="1" id="KW-0479">Metal-binding</keyword>
<dbReference type="PROSITE" id="PS50158">
    <property type="entry name" value="ZF_CCHC"/>
    <property type="match status" value="1"/>
</dbReference>
<evidence type="ECO:0000313" key="4">
    <source>
        <dbReference type="Proteomes" id="UP000298030"/>
    </source>
</evidence>
<dbReference type="InterPro" id="IPR001878">
    <property type="entry name" value="Znf_CCHC"/>
</dbReference>
<dbReference type="OrthoDB" id="2800503at2759"/>
<keyword evidence="1" id="KW-0862">Zinc</keyword>
<feature type="non-terminal residue" evidence="3">
    <location>
        <position position="1"/>
    </location>
</feature>
<organism evidence="3 4">
    <name type="scientific">Coprinellus micaceus</name>
    <name type="common">Glistening ink-cap mushroom</name>
    <name type="synonym">Coprinus micaceus</name>
    <dbReference type="NCBI Taxonomy" id="71717"/>
    <lineage>
        <taxon>Eukaryota</taxon>
        <taxon>Fungi</taxon>
        <taxon>Dikarya</taxon>
        <taxon>Basidiomycota</taxon>
        <taxon>Agaricomycotina</taxon>
        <taxon>Agaricomycetes</taxon>
        <taxon>Agaricomycetidae</taxon>
        <taxon>Agaricales</taxon>
        <taxon>Agaricineae</taxon>
        <taxon>Psathyrellaceae</taxon>
        <taxon>Coprinellus</taxon>
    </lineage>
</organism>
<feature type="domain" description="CCHC-type" evidence="2">
    <location>
        <begin position="65"/>
        <end position="78"/>
    </location>
</feature>
<proteinExistence type="predicted"/>
<evidence type="ECO:0000313" key="3">
    <source>
        <dbReference type="EMBL" id="TEB23997.1"/>
    </source>
</evidence>
<feature type="non-terminal residue" evidence="3">
    <location>
        <position position="155"/>
    </location>
</feature>
<keyword evidence="4" id="KW-1185">Reference proteome</keyword>
<reference evidence="3 4" key="1">
    <citation type="journal article" date="2019" name="Nat. Ecol. Evol.">
        <title>Megaphylogeny resolves global patterns of mushroom evolution.</title>
        <authorList>
            <person name="Varga T."/>
            <person name="Krizsan K."/>
            <person name="Foldi C."/>
            <person name="Dima B."/>
            <person name="Sanchez-Garcia M."/>
            <person name="Sanchez-Ramirez S."/>
            <person name="Szollosi G.J."/>
            <person name="Szarkandi J.G."/>
            <person name="Papp V."/>
            <person name="Albert L."/>
            <person name="Andreopoulos W."/>
            <person name="Angelini C."/>
            <person name="Antonin V."/>
            <person name="Barry K.W."/>
            <person name="Bougher N.L."/>
            <person name="Buchanan P."/>
            <person name="Buyck B."/>
            <person name="Bense V."/>
            <person name="Catcheside P."/>
            <person name="Chovatia M."/>
            <person name="Cooper J."/>
            <person name="Damon W."/>
            <person name="Desjardin D."/>
            <person name="Finy P."/>
            <person name="Geml J."/>
            <person name="Haridas S."/>
            <person name="Hughes K."/>
            <person name="Justo A."/>
            <person name="Karasinski D."/>
            <person name="Kautmanova I."/>
            <person name="Kiss B."/>
            <person name="Kocsube S."/>
            <person name="Kotiranta H."/>
            <person name="LaButti K.M."/>
            <person name="Lechner B.E."/>
            <person name="Liimatainen K."/>
            <person name="Lipzen A."/>
            <person name="Lukacs Z."/>
            <person name="Mihaltcheva S."/>
            <person name="Morgado L.N."/>
            <person name="Niskanen T."/>
            <person name="Noordeloos M.E."/>
            <person name="Ohm R.A."/>
            <person name="Ortiz-Santana B."/>
            <person name="Ovrebo C."/>
            <person name="Racz N."/>
            <person name="Riley R."/>
            <person name="Savchenko A."/>
            <person name="Shiryaev A."/>
            <person name="Soop K."/>
            <person name="Spirin V."/>
            <person name="Szebenyi C."/>
            <person name="Tomsovsky M."/>
            <person name="Tulloss R.E."/>
            <person name="Uehling J."/>
            <person name="Grigoriev I.V."/>
            <person name="Vagvolgyi C."/>
            <person name="Papp T."/>
            <person name="Martin F.M."/>
            <person name="Miettinen O."/>
            <person name="Hibbett D.S."/>
            <person name="Nagy L.G."/>
        </authorList>
    </citation>
    <scope>NUCLEOTIDE SEQUENCE [LARGE SCALE GENOMIC DNA]</scope>
    <source>
        <strain evidence="3 4">FP101781</strain>
    </source>
</reference>